<dbReference type="Proteomes" id="UP000267341">
    <property type="component" value="Unassembled WGS sequence"/>
</dbReference>
<evidence type="ECO:0000313" key="2">
    <source>
        <dbReference type="Proteomes" id="UP000267341"/>
    </source>
</evidence>
<sequence length="116" mass="13599">MKEQPLMWPEGETFVREVMIPTEDEPFPVLVTFTVPKFEVAVEFWKNSDPEKAYGLFRQFIVDWDQQDKLMDDVLIAYLFKWPGTDAAIFSVWCQHMKKVLSSYRQSSVKISNAIS</sequence>
<dbReference type="RefSeq" id="WP_244922378.1">
    <property type="nucleotide sequence ID" value="NZ_RBIZ01000004.1"/>
</dbReference>
<accession>A0ABX9RX89</accession>
<protein>
    <submittedName>
        <fullName evidence="1">Uncharacterized protein</fullName>
    </submittedName>
</protein>
<gene>
    <name evidence="1" type="ORF">C7387_2803</name>
</gene>
<reference evidence="1 2" key="1">
    <citation type="submission" date="2018-10" db="EMBL/GenBank/DDBJ databases">
        <title>Genomic Encyclopedia of Type Strains, Phase IV (KMG-IV): sequencing the most valuable type-strain genomes for metagenomic binning, comparative biology and taxonomic classification.</title>
        <authorList>
            <person name="Goeker M."/>
        </authorList>
    </citation>
    <scope>NUCLEOTIDE SEQUENCE [LARGE SCALE GENOMIC DNA]</scope>
    <source>
        <strain evidence="1 2">DSM 5079</strain>
    </source>
</reference>
<keyword evidence="2" id="KW-1185">Reference proteome</keyword>
<organism evidence="1 2">
    <name type="scientific">Yokenella regensburgei</name>
    <dbReference type="NCBI Taxonomy" id="158877"/>
    <lineage>
        <taxon>Bacteria</taxon>
        <taxon>Pseudomonadati</taxon>
        <taxon>Pseudomonadota</taxon>
        <taxon>Gammaproteobacteria</taxon>
        <taxon>Enterobacterales</taxon>
        <taxon>Enterobacteriaceae</taxon>
        <taxon>Yokenella</taxon>
    </lineage>
</organism>
<dbReference type="EMBL" id="RBIZ01000004">
    <property type="protein sequence ID" value="RKR54637.1"/>
    <property type="molecule type" value="Genomic_DNA"/>
</dbReference>
<evidence type="ECO:0000313" key="1">
    <source>
        <dbReference type="EMBL" id="RKR54637.1"/>
    </source>
</evidence>
<name>A0ABX9RX89_9ENTR</name>
<comment type="caution">
    <text evidence="1">The sequence shown here is derived from an EMBL/GenBank/DDBJ whole genome shotgun (WGS) entry which is preliminary data.</text>
</comment>
<proteinExistence type="predicted"/>
<dbReference type="GeneID" id="66904804"/>